<protein>
    <recommendedName>
        <fullName evidence="1">F-box domain-containing protein</fullName>
    </recommendedName>
</protein>
<gene>
    <name evidence="2" type="ORF">TWF694_002042</name>
</gene>
<evidence type="ECO:0000313" key="3">
    <source>
        <dbReference type="Proteomes" id="UP001365542"/>
    </source>
</evidence>
<dbReference type="SMART" id="SM00256">
    <property type="entry name" value="FBOX"/>
    <property type="match status" value="1"/>
</dbReference>
<dbReference type="CDD" id="cd09917">
    <property type="entry name" value="F-box_SF"/>
    <property type="match status" value="1"/>
</dbReference>
<keyword evidence="3" id="KW-1185">Reference proteome</keyword>
<dbReference type="EMBL" id="JAVHJO010000010">
    <property type="protein sequence ID" value="KAK6535587.1"/>
    <property type="molecule type" value="Genomic_DNA"/>
</dbReference>
<sequence length="553" mass="63082">MALTDLPNEILDQILFYLDDLVDLAKVGSTNKRFRNLVYPRINRKVTFGILCGKGGWSVDPAFEKLSEERIKCIREIEVMAIPPEQPRDPGYIEIPRHESPNPGFISDAWYGQELFNDRLCELLSRFEPAQLQSFTFYDHNYYKVFSGNDINTKTIISLTPPHSNLTRLKLTFDPCLEQECHVFNFPNLKYFHYSGNNVPSRYHNIFSLLHSCQDSLVELHCVNLTAPGMTRLFFERDSVPDIVLGYREWEGCKNCCQSTKNHEIIGRDAPSHNGANSNIAKRIRLGKLKHWECIGYYTATAKVFRTGDVIKHSPISTIDLGHESLRLHSKGNLNIDNLTSYQSMSPTSSKELDLYFRSFAGLEEASFNVWLGNNDSPIQGLPKDARLECLEGLKLNHADSLQLLKIRVGRVGLSHSELEQIGLALPKLRILETELDTRDVPDCIFDRDIFPNLRIFRDKAYDYSLRDLSKMDEIAIKVMDSAKKGKLSSRLQKIYFRYNDSGYTIKKGMSNVGPSMGYQEMEGSVYAASTSALATYGFAIEEVKGPSRYWFL</sequence>
<accession>A0AAV9X4D0</accession>
<organism evidence="2 3">
    <name type="scientific">Orbilia ellipsospora</name>
    <dbReference type="NCBI Taxonomy" id="2528407"/>
    <lineage>
        <taxon>Eukaryota</taxon>
        <taxon>Fungi</taxon>
        <taxon>Dikarya</taxon>
        <taxon>Ascomycota</taxon>
        <taxon>Pezizomycotina</taxon>
        <taxon>Orbiliomycetes</taxon>
        <taxon>Orbiliales</taxon>
        <taxon>Orbiliaceae</taxon>
        <taxon>Orbilia</taxon>
    </lineage>
</organism>
<evidence type="ECO:0000313" key="2">
    <source>
        <dbReference type="EMBL" id="KAK6535587.1"/>
    </source>
</evidence>
<dbReference type="Pfam" id="PF12937">
    <property type="entry name" value="F-box-like"/>
    <property type="match status" value="1"/>
</dbReference>
<feature type="domain" description="F-box" evidence="1">
    <location>
        <begin position="1"/>
        <end position="38"/>
    </location>
</feature>
<dbReference type="Proteomes" id="UP001365542">
    <property type="component" value="Unassembled WGS sequence"/>
</dbReference>
<dbReference type="InterPro" id="IPR001810">
    <property type="entry name" value="F-box_dom"/>
</dbReference>
<reference evidence="2 3" key="1">
    <citation type="submission" date="2019-10" db="EMBL/GenBank/DDBJ databases">
        <authorList>
            <person name="Palmer J.M."/>
        </authorList>
    </citation>
    <scope>NUCLEOTIDE SEQUENCE [LARGE SCALE GENOMIC DNA]</scope>
    <source>
        <strain evidence="2 3">TWF694</strain>
    </source>
</reference>
<evidence type="ECO:0000259" key="1">
    <source>
        <dbReference type="PROSITE" id="PS50181"/>
    </source>
</evidence>
<dbReference type="PROSITE" id="PS50181">
    <property type="entry name" value="FBOX"/>
    <property type="match status" value="1"/>
</dbReference>
<dbReference type="SUPFAM" id="SSF81383">
    <property type="entry name" value="F-box domain"/>
    <property type="match status" value="1"/>
</dbReference>
<name>A0AAV9X4D0_9PEZI</name>
<comment type="caution">
    <text evidence="2">The sequence shown here is derived from an EMBL/GenBank/DDBJ whole genome shotgun (WGS) entry which is preliminary data.</text>
</comment>
<dbReference type="InterPro" id="IPR036047">
    <property type="entry name" value="F-box-like_dom_sf"/>
</dbReference>
<proteinExistence type="predicted"/>
<dbReference type="AlphaFoldDB" id="A0AAV9X4D0"/>